<dbReference type="InterPro" id="IPR056509">
    <property type="entry name" value="Imm33-like"/>
</dbReference>
<dbReference type="Pfam" id="PF24719">
    <property type="entry name" value="Imm33-like"/>
    <property type="match status" value="1"/>
</dbReference>
<dbReference type="EMBL" id="QPJD01000025">
    <property type="protein sequence ID" value="RCW41263.1"/>
    <property type="molecule type" value="Genomic_DNA"/>
</dbReference>
<dbReference type="AlphaFoldDB" id="A0A368VKV9"/>
<evidence type="ECO:0000259" key="1">
    <source>
        <dbReference type="Pfam" id="PF24719"/>
    </source>
</evidence>
<sequence>MSNLQSIILEQKELCRKYQADFVHSSNDDKLGISLNVKGNKLPINGLRLYPDKGTSGWFIWAGEELSQDPDFFVPLHIEHVEEWVPNIIKFLGLAPGWRFLVAENYEDVWYDQEILNG</sequence>
<proteinExistence type="predicted"/>
<evidence type="ECO:0000313" key="2">
    <source>
        <dbReference type="EMBL" id="RCW41263.1"/>
    </source>
</evidence>
<accession>A0A368VKV9</accession>
<protein>
    <recommendedName>
        <fullName evidence="1">Imm33-like domain-containing protein</fullName>
    </recommendedName>
</protein>
<dbReference type="RefSeq" id="WP_114383927.1">
    <property type="nucleotide sequence ID" value="NZ_QPJD01000025.1"/>
</dbReference>
<keyword evidence="3" id="KW-1185">Reference proteome</keyword>
<dbReference type="Proteomes" id="UP000252415">
    <property type="component" value="Unassembled WGS sequence"/>
</dbReference>
<organism evidence="2 3">
    <name type="scientific">Paenibacillus prosopidis</name>
    <dbReference type="NCBI Taxonomy" id="630520"/>
    <lineage>
        <taxon>Bacteria</taxon>
        <taxon>Bacillati</taxon>
        <taxon>Bacillota</taxon>
        <taxon>Bacilli</taxon>
        <taxon>Bacillales</taxon>
        <taxon>Paenibacillaceae</taxon>
        <taxon>Paenibacillus</taxon>
    </lineage>
</organism>
<name>A0A368VKV9_9BACL</name>
<feature type="domain" description="Imm33-like" evidence="1">
    <location>
        <begin position="10"/>
        <end position="112"/>
    </location>
</feature>
<reference evidence="2 3" key="1">
    <citation type="submission" date="2018-07" db="EMBL/GenBank/DDBJ databases">
        <title>Genomic Encyclopedia of Type Strains, Phase III (KMG-III): the genomes of soil and plant-associated and newly described type strains.</title>
        <authorList>
            <person name="Whitman W."/>
        </authorList>
    </citation>
    <scope>NUCLEOTIDE SEQUENCE [LARGE SCALE GENOMIC DNA]</scope>
    <source>
        <strain evidence="2 3">CECT 7506</strain>
    </source>
</reference>
<comment type="caution">
    <text evidence="2">The sequence shown here is derived from an EMBL/GenBank/DDBJ whole genome shotgun (WGS) entry which is preliminary data.</text>
</comment>
<dbReference type="OrthoDB" id="7063432at2"/>
<evidence type="ECO:0000313" key="3">
    <source>
        <dbReference type="Proteomes" id="UP000252415"/>
    </source>
</evidence>
<gene>
    <name evidence="2" type="ORF">DFP97_1252</name>
</gene>